<dbReference type="Pfam" id="PF13567">
    <property type="entry name" value="DUF4131"/>
    <property type="match status" value="1"/>
</dbReference>
<dbReference type="InterPro" id="IPR025405">
    <property type="entry name" value="DUF4131"/>
</dbReference>
<feature type="domain" description="DUF4131" evidence="8">
    <location>
        <begin position="41"/>
        <end position="175"/>
    </location>
</feature>
<dbReference type="AlphaFoldDB" id="A0A0G1XN75"/>
<evidence type="ECO:0000313" key="9">
    <source>
        <dbReference type="EMBL" id="KKW32315.1"/>
    </source>
</evidence>
<keyword evidence="5 6" id="KW-0472">Membrane</keyword>
<dbReference type="PANTHER" id="PTHR30619:SF1">
    <property type="entry name" value="RECOMBINATION PROTEIN 2"/>
    <property type="match status" value="1"/>
</dbReference>
<organism evidence="9 10">
    <name type="scientific">Candidatus Uhrbacteria bacterium GW2011_GWA2_53_10</name>
    <dbReference type="NCBI Taxonomy" id="1618980"/>
    <lineage>
        <taxon>Bacteria</taxon>
        <taxon>Candidatus Uhriibacteriota</taxon>
    </lineage>
</organism>
<comment type="caution">
    <text evidence="9">The sequence shown here is derived from an EMBL/GenBank/DDBJ whole genome shotgun (WGS) entry which is preliminary data.</text>
</comment>
<feature type="transmembrane region" description="Helical" evidence="6">
    <location>
        <begin position="40"/>
        <end position="73"/>
    </location>
</feature>
<evidence type="ECO:0000313" key="10">
    <source>
        <dbReference type="Proteomes" id="UP000034711"/>
    </source>
</evidence>
<sequence length="271" mass="29703">MGRWLYRLSRSPARGFTTLAAAFCFGVLIGPLFLSLEKGMLVLCLGFLATVFFLCSSPLRFVLMVIAALFVGMVRVQEADLARQAQAWETVFGQEVRVQGRVRGEVETRGSGKQFEIDHVVVRDQPLDGAIHVRGATDRLLAHGADVMFVCRVEKPEPIETFRYDQYLMSQGVFALCERPKHLDVRGSRVGILGQLFSVKVAIVARLGKIFPEPHASFLSGLVFGGSSTLSPELRDAFARTGTAHILAASGFNVSLITLVLDSWSNGEPIC</sequence>
<name>A0A0G1XN75_9BACT</name>
<dbReference type="GO" id="GO:0005886">
    <property type="term" value="C:plasma membrane"/>
    <property type="evidence" value="ECO:0007669"/>
    <property type="project" value="UniProtKB-SubCell"/>
</dbReference>
<accession>A0A0G1XN75</accession>
<dbReference type="Proteomes" id="UP000034711">
    <property type="component" value="Unassembled WGS sequence"/>
</dbReference>
<protein>
    <submittedName>
        <fullName evidence="9">ComEC/Rec2-related protein</fullName>
    </submittedName>
</protein>
<dbReference type="Pfam" id="PF03772">
    <property type="entry name" value="Competence"/>
    <property type="match status" value="1"/>
</dbReference>
<proteinExistence type="predicted"/>
<dbReference type="InterPro" id="IPR004477">
    <property type="entry name" value="ComEC_N"/>
</dbReference>
<evidence type="ECO:0000256" key="3">
    <source>
        <dbReference type="ARBA" id="ARBA00022692"/>
    </source>
</evidence>
<evidence type="ECO:0000256" key="2">
    <source>
        <dbReference type="ARBA" id="ARBA00022475"/>
    </source>
</evidence>
<feature type="transmembrane region" description="Helical" evidence="6">
    <location>
        <begin position="12"/>
        <end position="34"/>
    </location>
</feature>
<evidence type="ECO:0000259" key="8">
    <source>
        <dbReference type="Pfam" id="PF13567"/>
    </source>
</evidence>
<comment type="subcellular location">
    <subcellularLocation>
        <location evidence="1">Cell membrane</location>
        <topology evidence="1">Multi-pass membrane protein</topology>
    </subcellularLocation>
</comment>
<dbReference type="PANTHER" id="PTHR30619">
    <property type="entry name" value="DNA INTERNALIZATION/COMPETENCE PROTEIN COMEC/REC2"/>
    <property type="match status" value="1"/>
</dbReference>
<feature type="domain" description="ComEC/Rec2-related protein" evidence="7">
    <location>
        <begin position="222"/>
        <end position="260"/>
    </location>
</feature>
<reference evidence="9 10" key="1">
    <citation type="journal article" date="2015" name="Nature">
        <title>rRNA introns, odd ribosomes, and small enigmatic genomes across a large radiation of phyla.</title>
        <authorList>
            <person name="Brown C.T."/>
            <person name="Hug L.A."/>
            <person name="Thomas B.C."/>
            <person name="Sharon I."/>
            <person name="Castelle C.J."/>
            <person name="Singh A."/>
            <person name="Wilkins M.J."/>
            <person name="Williams K.H."/>
            <person name="Banfield J.F."/>
        </authorList>
    </citation>
    <scope>NUCLEOTIDE SEQUENCE [LARGE SCALE GENOMIC DNA]</scope>
</reference>
<dbReference type="EMBL" id="LCRI01000028">
    <property type="protein sequence ID" value="KKW32315.1"/>
    <property type="molecule type" value="Genomic_DNA"/>
</dbReference>
<evidence type="ECO:0000259" key="7">
    <source>
        <dbReference type="Pfam" id="PF03772"/>
    </source>
</evidence>
<keyword evidence="2" id="KW-1003">Cell membrane</keyword>
<evidence type="ECO:0000256" key="5">
    <source>
        <dbReference type="ARBA" id="ARBA00023136"/>
    </source>
</evidence>
<evidence type="ECO:0000256" key="4">
    <source>
        <dbReference type="ARBA" id="ARBA00022989"/>
    </source>
</evidence>
<keyword evidence="4 6" id="KW-1133">Transmembrane helix</keyword>
<dbReference type="InterPro" id="IPR052159">
    <property type="entry name" value="Competence_DNA_uptake"/>
</dbReference>
<evidence type="ECO:0000256" key="6">
    <source>
        <dbReference type="SAM" id="Phobius"/>
    </source>
</evidence>
<keyword evidence="3 6" id="KW-0812">Transmembrane</keyword>
<gene>
    <name evidence="9" type="ORF">UY77_C0028G0013</name>
</gene>
<evidence type="ECO:0000256" key="1">
    <source>
        <dbReference type="ARBA" id="ARBA00004651"/>
    </source>
</evidence>